<dbReference type="EMBL" id="LFMY01000010">
    <property type="protein sequence ID" value="OKL57962.1"/>
    <property type="molecule type" value="Genomic_DNA"/>
</dbReference>
<organism evidence="1 2">
    <name type="scientific">Talaromyces atroroseus</name>
    <dbReference type="NCBI Taxonomy" id="1441469"/>
    <lineage>
        <taxon>Eukaryota</taxon>
        <taxon>Fungi</taxon>
        <taxon>Dikarya</taxon>
        <taxon>Ascomycota</taxon>
        <taxon>Pezizomycotina</taxon>
        <taxon>Eurotiomycetes</taxon>
        <taxon>Eurotiomycetidae</taxon>
        <taxon>Eurotiales</taxon>
        <taxon>Trichocomaceae</taxon>
        <taxon>Talaromyces</taxon>
        <taxon>Talaromyces sect. Trachyspermi</taxon>
    </lineage>
</organism>
<proteinExistence type="predicted"/>
<evidence type="ECO:0000313" key="1">
    <source>
        <dbReference type="EMBL" id="OKL57962.1"/>
    </source>
</evidence>
<evidence type="ECO:0000313" key="2">
    <source>
        <dbReference type="Proteomes" id="UP000214365"/>
    </source>
</evidence>
<dbReference type="GeneID" id="31006413"/>
<keyword evidence="2" id="KW-1185">Reference proteome</keyword>
<dbReference type="AlphaFoldDB" id="A0A225AAQ6"/>
<accession>A0A225AAQ6</accession>
<sequence>MSTYRSTDYQHKPYDQISLPTKFHGIKSKDIKPEIFQFVNDHFYVVVGYNDNNEEPSELLHCGFYLCTNTTQGEGRLWSLHRSQERGGQWEISKSVLGGQQPPCWVAMKNLLLASYLCEVNMNYWEDLDRQIKLAEIDQSGNCMRWIDAVQEKLKPKYYTYNSLSTIKNEFNKKAYQLLTAKKVAILDKDHAGAEWQLQTKADSGV</sequence>
<dbReference type="Proteomes" id="UP000214365">
    <property type="component" value="Unassembled WGS sequence"/>
</dbReference>
<name>A0A225AAQ6_TALAT</name>
<comment type="caution">
    <text evidence="1">The sequence shown here is derived from an EMBL/GenBank/DDBJ whole genome shotgun (WGS) entry which is preliminary data.</text>
</comment>
<dbReference type="RefSeq" id="XP_020118083.1">
    <property type="nucleotide sequence ID" value="XM_020268959.1"/>
</dbReference>
<reference evidence="1 2" key="1">
    <citation type="submission" date="2015-06" db="EMBL/GenBank/DDBJ databases">
        <title>Talaromyces atroroseus IBT 11181 draft genome.</title>
        <authorList>
            <person name="Rasmussen K.B."/>
            <person name="Rasmussen S."/>
            <person name="Petersen B."/>
            <person name="Sicheritz-Ponten T."/>
            <person name="Mortensen U.H."/>
            <person name="Thrane U."/>
        </authorList>
    </citation>
    <scope>NUCLEOTIDE SEQUENCE [LARGE SCALE GENOMIC DNA]</scope>
    <source>
        <strain evidence="1 2">IBT 11181</strain>
    </source>
</reference>
<gene>
    <name evidence="1" type="ORF">UA08_06658</name>
</gene>
<protein>
    <submittedName>
        <fullName evidence="1">Uncharacterized protein</fullName>
    </submittedName>
</protein>